<keyword evidence="9" id="KW-1185">Reference proteome</keyword>
<dbReference type="SMART" id="SM00739">
    <property type="entry name" value="KOW"/>
    <property type="match status" value="1"/>
</dbReference>
<feature type="domain" description="KOW" evidence="5">
    <location>
        <begin position="103"/>
        <end position="130"/>
    </location>
</feature>
<dbReference type="CDD" id="cd06089">
    <property type="entry name" value="KOW_RPL26"/>
    <property type="match status" value="1"/>
</dbReference>
<dbReference type="EMBL" id="CP134187">
    <property type="protein sequence ID" value="WPB01831.1"/>
    <property type="molecule type" value="Genomic_DNA"/>
</dbReference>
<evidence type="ECO:0000256" key="2">
    <source>
        <dbReference type="ARBA" id="ARBA00022980"/>
    </source>
</evidence>
<dbReference type="PANTHER" id="PTHR12903">
    <property type="entry name" value="MITOCHONDRIAL RIBOSOMAL PROTEIN L24"/>
    <property type="match status" value="1"/>
</dbReference>
<evidence type="ECO:0000313" key="9">
    <source>
        <dbReference type="Proteomes" id="UP001302367"/>
    </source>
</evidence>
<keyword evidence="2" id="KW-0689">Ribosomal protein</keyword>
<protein>
    <recommendedName>
        <fullName evidence="5">KOW domain-containing protein</fullName>
    </recommendedName>
</protein>
<dbReference type="GO" id="GO:0005840">
    <property type="term" value="C:ribosome"/>
    <property type="evidence" value="ECO:0007669"/>
    <property type="project" value="UniProtKB-KW"/>
</dbReference>
<dbReference type="Gene3D" id="2.30.30.30">
    <property type="match status" value="1"/>
</dbReference>
<evidence type="ECO:0000313" key="8">
    <source>
        <dbReference type="Proteomes" id="UP000230605"/>
    </source>
</evidence>
<evidence type="ECO:0000256" key="4">
    <source>
        <dbReference type="SAM" id="MobiDB-lite"/>
    </source>
</evidence>
<dbReference type="OrthoDB" id="359154at2759"/>
<reference evidence="7 9" key="2">
    <citation type="submission" date="2023-09" db="EMBL/GenBank/DDBJ databases">
        <title>Complete-Gapless Cercospora beticola genome.</title>
        <authorList>
            <person name="Wyatt N.A."/>
            <person name="Spanner R.E."/>
            <person name="Bolton M.D."/>
        </authorList>
    </citation>
    <scope>NUCLEOTIDE SEQUENCE [LARGE SCALE GENOMIC DNA]</scope>
    <source>
        <strain evidence="7">Cb09-40</strain>
    </source>
</reference>
<proteinExistence type="inferred from homology"/>
<keyword evidence="3" id="KW-0687">Ribonucleoprotein</keyword>
<dbReference type="GO" id="GO:1990904">
    <property type="term" value="C:ribonucleoprotein complex"/>
    <property type="evidence" value="ECO:0007669"/>
    <property type="project" value="UniProtKB-KW"/>
</dbReference>
<comment type="similarity">
    <text evidence="1">Belongs to the universal ribosomal protein uL24 family.</text>
</comment>
<evidence type="ECO:0000256" key="3">
    <source>
        <dbReference type="ARBA" id="ARBA00023274"/>
    </source>
</evidence>
<dbReference type="InterPro" id="IPR008991">
    <property type="entry name" value="Translation_prot_SH3-like_sf"/>
</dbReference>
<dbReference type="GO" id="GO:0003735">
    <property type="term" value="F:structural constituent of ribosome"/>
    <property type="evidence" value="ECO:0007669"/>
    <property type="project" value="InterPro"/>
</dbReference>
<dbReference type="SUPFAM" id="SSF50104">
    <property type="entry name" value="Translation proteins SH3-like domain"/>
    <property type="match status" value="1"/>
</dbReference>
<evidence type="ECO:0000259" key="5">
    <source>
        <dbReference type="SMART" id="SM00739"/>
    </source>
</evidence>
<reference evidence="6 8" key="1">
    <citation type="submission" date="2015-10" db="EMBL/GenBank/DDBJ databases">
        <title>The cercosporin biosynthetic gene cluster was horizontally transferred to several fungal lineages and shown to be expanded in Cercospora beticola based on microsynteny with recipient genomes.</title>
        <authorList>
            <person name="De Jonge R."/>
            <person name="Ebert M.K."/>
            <person name="Suttle J.C."/>
            <person name="Jurick Ii W.M."/>
            <person name="Secor G.A."/>
            <person name="Thomma B.P."/>
            <person name="Van De Peer Y."/>
            <person name="Bolton M.D."/>
        </authorList>
    </citation>
    <scope>NUCLEOTIDE SEQUENCE [LARGE SCALE GENOMIC DNA]</scope>
    <source>
        <strain evidence="6 8">09-40</strain>
    </source>
</reference>
<sequence>MQRVVERVRKAERTLSKKRSKAAEHLRRSEAWERNQTRVRQVKEHTARLREDRKNRAIDWETGALAPRRDVGDKAGKYGALDIPYFQPLDKDPESRLPENKWPFREGDRVVITRGRDQGKIGVISEVDHVKDAVKVKGLNMIDVALPKWMKERQNDKKDYNSIEQMISRKDVQLVYALPDLETGIPRDAIIEKLEVVDGFRVIPGSNTFLPWPPKDDLPEEHEEYEDDTLRHAVEERTFRPFLIRPPMPLSVIDELRNKYSRFRTRHEYDYKVQKELEDAKVEERKGLMKTMRTPLQELAEVREKQKAAHQKELTEEQMAKIGEIIAQERARKTEDGVPAPMPSAYS</sequence>
<dbReference type="InterPro" id="IPR014722">
    <property type="entry name" value="Rib_uL2_dom2"/>
</dbReference>
<dbReference type="GO" id="GO:0003723">
    <property type="term" value="F:RNA binding"/>
    <property type="evidence" value="ECO:0007669"/>
    <property type="project" value="InterPro"/>
</dbReference>
<feature type="region of interest" description="Disordered" evidence="4">
    <location>
        <begin position="1"/>
        <end position="29"/>
    </location>
</feature>
<organism evidence="6 8">
    <name type="scientific">Cercospora beticola</name>
    <name type="common">Sugarbeet leaf spot fungus</name>
    <dbReference type="NCBI Taxonomy" id="122368"/>
    <lineage>
        <taxon>Eukaryota</taxon>
        <taxon>Fungi</taxon>
        <taxon>Dikarya</taxon>
        <taxon>Ascomycota</taxon>
        <taxon>Pezizomycotina</taxon>
        <taxon>Dothideomycetes</taxon>
        <taxon>Dothideomycetidae</taxon>
        <taxon>Mycosphaerellales</taxon>
        <taxon>Mycosphaerellaceae</taxon>
        <taxon>Cercospora</taxon>
    </lineage>
</organism>
<dbReference type="EMBL" id="LKMD01000105">
    <property type="protein sequence ID" value="PIA93373.1"/>
    <property type="molecule type" value="Genomic_DNA"/>
</dbReference>
<dbReference type="InterPro" id="IPR005824">
    <property type="entry name" value="KOW"/>
</dbReference>
<dbReference type="Proteomes" id="UP000230605">
    <property type="component" value="Chromosome 4"/>
</dbReference>
<gene>
    <name evidence="6" type="ORF">CB0940_04579</name>
    <name evidence="7" type="ORF">RHO25_006463</name>
</gene>
<dbReference type="AlphaFoldDB" id="A0A2G5HM90"/>
<evidence type="ECO:0000313" key="6">
    <source>
        <dbReference type="EMBL" id="PIA93373.1"/>
    </source>
</evidence>
<dbReference type="InterPro" id="IPR041988">
    <property type="entry name" value="Ribosomal_uL24_KOW"/>
</dbReference>
<accession>A0A2G5HM90</accession>
<dbReference type="GO" id="GO:0006412">
    <property type="term" value="P:translation"/>
    <property type="evidence" value="ECO:0007669"/>
    <property type="project" value="InterPro"/>
</dbReference>
<evidence type="ECO:0000256" key="1">
    <source>
        <dbReference type="ARBA" id="ARBA00010618"/>
    </source>
</evidence>
<evidence type="ECO:0000313" key="7">
    <source>
        <dbReference type="EMBL" id="WPB01831.1"/>
    </source>
</evidence>
<dbReference type="Proteomes" id="UP001302367">
    <property type="component" value="Chromosome 4"/>
</dbReference>
<name>A0A2G5HM90_CERBT</name>
<dbReference type="Pfam" id="PF22682">
    <property type="entry name" value="Ribosomal_uL24m-like"/>
    <property type="match status" value="1"/>
</dbReference>
<dbReference type="InterPro" id="IPR003256">
    <property type="entry name" value="Ribosomal_uL24"/>
</dbReference>